<keyword evidence="3" id="KW-1185">Reference proteome</keyword>
<sequence length="184" mass="21544">MSTIMSQLHLDHLSLSRLLDVLKDKLVSLKAGENPDYQLILDVITYIVDYADAHHHPLEDQIYDYAIQQYPSSKQALAEVAAEHKQIRDDTREFQQLIESILMDSVVSMDIFNRRLEDFICRQYDHLNHEEGKIFPMLEKLLQGKDWLNLQVKLQTREDPLFGDNVAEEYKRLYKSLIQENAVA</sequence>
<proteinExistence type="predicted"/>
<dbReference type="STRING" id="966.BTA35_0207385"/>
<protein>
    <recommendedName>
        <fullName evidence="1">Hemerythrin-like domain-containing protein</fullName>
    </recommendedName>
</protein>
<dbReference type="Proteomes" id="UP000190064">
    <property type="component" value="Unassembled WGS sequence"/>
</dbReference>
<dbReference type="EMBL" id="MTSD02000002">
    <property type="protein sequence ID" value="OOV87816.1"/>
    <property type="molecule type" value="Genomic_DNA"/>
</dbReference>
<gene>
    <name evidence="2" type="ORF">BTA35_0207385</name>
</gene>
<evidence type="ECO:0000313" key="2">
    <source>
        <dbReference type="EMBL" id="OOV87816.1"/>
    </source>
</evidence>
<dbReference type="RefSeq" id="WP_078319165.1">
    <property type="nucleotide sequence ID" value="NZ_MTSD02000002.1"/>
</dbReference>
<dbReference type="InterPro" id="IPR012312">
    <property type="entry name" value="Hemerythrin-like"/>
</dbReference>
<comment type="caution">
    <text evidence="2">The sequence shown here is derived from an EMBL/GenBank/DDBJ whole genome shotgun (WGS) entry which is preliminary data.</text>
</comment>
<accession>A0A1T1HDB8</accession>
<feature type="domain" description="Hemerythrin-like" evidence="1">
    <location>
        <begin position="4"/>
        <end position="138"/>
    </location>
</feature>
<organism evidence="2 3">
    <name type="scientific">Oceanospirillum linum</name>
    <dbReference type="NCBI Taxonomy" id="966"/>
    <lineage>
        <taxon>Bacteria</taxon>
        <taxon>Pseudomonadati</taxon>
        <taxon>Pseudomonadota</taxon>
        <taxon>Gammaproteobacteria</taxon>
        <taxon>Oceanospirillales</taxon>
        <taxon>Oceanospirillaceae</taxon>
        <taxon>Oceanospirillum</taxon>
    </lineage>
</organism>
<evidence type="ECO:0000259" key="1">
    <source>
        <dbReference type="Pfam" id="PF01814"/>
    </source>
</evidence>
<dbReference type="PANTHER" id="PTHR39966:SF1">
    <property type="entry name" value="HEMERYTHRIN-LIKE DOMAIN-CONTAINING PROTEIN"/>
    <property type="match status" value="1"/>
</dbReference>
<evidence type="ECO:0000313" key="3">
    <source>
        <dbReference type="Proteomes" id="UP000190064"/>
    </source>
</evidence>
<name>A0A1T1HDB8_OCELI</name>
<dbReference type="Gene3D" id="1.20.120.520">
    <property type="entry name" value="nmb1532 protein domain like"/>
    <property type="match status" value="1"/>
</dbReference>
<dbReference type="GO" id="GO:0005886">
    <property type="term" value="C:plasma membrane"/>
    <property type="evidence" value="ECO:0007669"/>
    <property type="project" value="TreeGrafter"/>
</dbReference>
<dbReference type="PANTHER" id="PTHR39966">
    <property type="entry name" value="BLL2471 PROTEIN-RELATED"/>
    <property type="match status" value="1"/>
</dbReference>
<reference evidence="2" key="1">
    <citation type="submission" date="2017-02" db="EMBL/GenBank/DDBJ databases">
        <title>Draft Genome Sequence of the Salt Water Bacterium Oceanospirillum linum ATCC 11336.</title>
        <authorList>
            <person name="Trachtenberg A.M."/>
            <person name="Carney J.G."/>
            <person name="Linnane J.D."/>
            <person name="Rheaume B.A."/>
            <person name="Pitts N.L."/>
            <person name="Mykles D.L."/>
            <person name="Maclea K.S."/>
        </authorList>
    </citation>
    <scope>NUCLEOTIDE SEQUENCE [LARGE SCALE GENOMIC DNA]</scope>
    <source>
        <strain evidence="2">ATCC 11336</strain>
    </source>
</reference>
<dbReference type="Pfam" id="PF01814">
    <property type="entry name" value="Hemerythrin"/>
    <property type="match status" value="1"/>
</dbReference>
<dbReference type="AlphaFoldDB" id="A0A1T1HDB8"/>